<keyword evidence="3" id="KW-1185">Reference proteome</keyword>
<proteinExistence type="predicted"/>
<organism evidence="2 3">
    <name type="scientific">Aspergillus homomorphus (strain CBS 101889)</name>
    <dbReference type="NCBI Taxonomy" id="1450537"/>
    <lineage>
        <taxon>Eukaryota</taxon>
        <taxon>Fungi</taxon>
        <taxon>Dikarya</taxon>
        <taxon>Ascomycota</taxon>
        <taxon>Pezizomycotina</taxon>
        <taxon>Eurotiomycetes</taxon>
        <taxon>Eurotiomycetidae</taxon>
        <taxon>Eurotiales</taxon>
        <taxon>Aspergillaceae</taxon>
        <taxon>Aspergillus</taxon>
        <taxon>Aspergillus subgen. Circumdati</taxon>
    </lineage>
</organism>
<dbReference type="AlphaFoldDB" id="A0A395HYC2"/>
<feature type="region of interest" description="Disordered" evidence="1">
    <location>
        <begin position="195"/>
        <end position="218"/>
    </location>
</feature>
<dbReference type="RefSeq" id="XP_025552075.1">
    <property type="nucleotide sequence ID" value="XM_025696313.1"/>
</dbReference>
<evidence type="ECO:0000313" key="2">
    <source>
        <dbReference type="EMBL" id="RAL12921.1"/>
    </source>
</evidence>
<evidence type="ECO:0000313" key="3">
    <source>
        <dbReference type="Proteomes" id="UP000248961"/>
    </source>
</evidence>
<gene>
    <name evidence="2" type="ORF">BO97DRAFT_413844</name>
</gene>
<name>A0A395HYC2_ASPHC</name>
<sequence>MGSTLVEKRKRKPNKDEKWVVAVVRQKDLLQADILAEPASQETIAPATSDYPAGSPSRARPSPWDQNAFFHRCHRPGCSAVYNRDCFAEMMDISEVEGNCTGPFVCFACGGSWDVGDPEQNFDEYFSDEQQEQLLDLSSDKVTQNEQEQHLNDRSLYEATYKEEQQQRLYDFSLYQATYKKQEQLLNLFHDDRAPTEQEQEERSPTPPTSPPSSITPSFVQIDKDTYRCTLIVDGRPCGNLCRSKAAATRHHRGDHEGRYKNRRRKNQTRRRR</sequence>
<evidence type="ECO:0000256" key="1">
    <source>
        <dbReference type="SAM" id="MobiDB-lite"/>
    </source>
</evidence>
<accession>A0A395HYC2</accession>
<feature type="region of interest" description="Disordered" evidence="1">
    <location>
        <begin position="36"/>
        <end position="62"/>
    </location>
</feature>
<dbReference type="VEuPathDB" id="FungiDB:BO97DRAFT_413844"/>
<feature type="region of interest" description="Disordered" evidence="1">
    <location>
        <begin position="244"/>
        <end position="273"/>
    </location>
</feature>
<feature type="compositionally biased region" description="Basic and acidic residues" evidence="1">
    <location>
        <begin position="195"/>
        <end position="204"/>
    </location>
</feature>
<feature type="compositionally biased region" description="Low complexity" evidence="1">
    <location>
        <begin position="52"/>
        <end position="62"/>
    </location>
</feature>
<dbReference type="GeneID" id="37200602"/>
<protein>
    <submittedName>
        <fullName evidence="2">Uncharacterized protein</fullName>
    </submittedName>
</protein>
<feature type="compositionally biased region" description="Basic residues" evidence="1">
    <location>
        <begin position="261"/>
        <end position="273"/>
    </location>
</feature>
<reference evidence="2 3" key="1">
    <citation type="submission" date="2018-02" db="EMBL/GenBank/DDBJ databases">
        <title>The genomes of Aspergillus section Nigri reveals drivers in fungal speciation.</title>
        <authorList>
            <consortium name="DOE Joint Genome Institute"/>
            <person name="Vesth T.C."/>
            <person name="Nybo J."/>
            <person name="Theobald S."/>
            <person name="Brandl J."/>
            <person name="Frisvad J.C."/>
            <person name="Nielsen K.F."/>
            <person name="Lyhne E.K."/>
            <person name="Kogle M.E."/>
            <person name="Kuo A."/>
            <person name="Riley R."/>
            <person name="Clum A."/>
            <person name="Nolan M."/>
            <person name="Lipzen A."/>
            <person name="Salamov A."/>
            <person name="Henrissat B."/>
            <person name="Wiebenga A."/>
            <person name="De vries R.P."/>
            <person name="Grigoriev I.V."/>
            <person name="Mortensen U.H."/>
            <person name="Andersen M.R."/>
            <person name="Baker S.E."/>
        </authorList>
    </citation>
    <scope>NUCLEOTIDE SEQUENCE [LARGE SCALE GENOMIC DNA]</scope>
    <source>
        <strain evidence="2 3">CBS 101889</strain>
    </source>
</reference>
<dbReference type="Proteomes" id="UP000248961">
    <property type="component" value="Unassembled WGS sequence"/>
</dbReference>
<dbReference type="EMBL" id="KZ824281">
    <property type="protein sequence ID" value="RAL12921.1"/>
    <property type="molecule type" value="Genomic_DNA"/>
</dbReference>